<evidence type="ECO:0000259" key="3">
    <source>
        <dbReference type="PROSITE" id="PS51186"/>
    </source>
</evidence>
<dbReference type="PANTHER" id="PTHR43800">
    <property type="entry name" value="PEPTIDYL-LYSINE N-ACETYLTRANSFERASE YJAB"/>
    <property type="match status" value="1"/>
</dbReference>
<organism evidence="4 5">
    <name type="scientific">Vibrio hangzhouensis</name>
    <dbReference type="NCBI Taxonomy" id="462991"/>
    <lineage>
        <taxon>Bacteria</taxon>
        <taxon>Pseudomonadati</taxon>
        <taxon>Pseudomonadota</taxon>
        <taxon>Gammaproteobacteria</taxon>
        <taxon>Vibrionales</taxon>
        <taxon>Vibrionaceae</taxon>
        <taxon>Vibrio</taxon>
    </lineage>
</organism>
<dbReference type="PANTHER" id="PTHR43800:SF1">
    <property type="entry name" value="PEPTIDYL-LYSINE N-ACETYLTRANSFERASE YJAB"/>
    <property type="match status" value="1"/>
</dbReference>
<dbReference type="AlphaFoldDB" id="A0A1H5T8Q0"/>
<sequence length="139" mass="16122">MIREYRSEDRESVLKIWLRASVEAHCFVEPFFWHERLKDMRDQYLPNSETYVYEQASKILGFYSLVDDTLAALFVSPQAQGSGIGMTLLQDAQKRRESLSLSVYKDNCRAIGFYHRCGFAIVDESTDPHTGHRQLTMCC</sequence>
<accession>A0A1H5T8Q0</accession>
<evidence type="ECO:0000313" key="4">
    <source>
        <dbReference type="EMBL" id="SEF58528.1"/>
    </source>
</evidence>
<dbReference type="NCBIfam" id="NF007853">
    <property type="entry name" value="PRK10562.1"/>
    <property type="match status" value="1"/>
</dbReference>
<dbReference type="GO" id="GO:0016747">
    <property type="term" value="F:acyltransferase activity, transferring groups other than amino-acyl groups"/>
    <property type="evidence" value="ECO:0007669"/>
    <property type="project" value="InterPro"/>
</dbReference>
<reference evidence="5" key="1">
    <citation type="submission" date="2016-10" db="EMBL/GenBank/DDBJ databases">
        <authorList>
            <person name="Varghese N."/>
            <person name="Submissions S."/>
        </authorList>
    </citation>
    <scope>NUCLEOTIDE SEQUENCE [LARGE SCALE GENOMIC DNA]</scope>
    <source>
        <strain evidence="5">CGMCC 1.7062</strain>
    </source>
</reference>
<gene>
    <name evidence="4" type="ORF">SAMN04488244_102147</name>
</gene>
<dbReference type="Gene3D" id="3.40.630.30">
    <property type="match status" value="1"/>
</dbReference>
<evidence type="ECO:0000256" key="1">
    <source>
        <dbReference type="ARBA" id="ARBA00022679"/>
    </source>
</evidence>
<dbReference type="SUPFAM" id="SSF55729">
    <property type="entry name" value="Acyl-CoA N-acyltransferases (Nat)"/>
    <property type="match status" value="1"/>
</dbReference>
<keyword evidence="5" id="KW-1185">Reference proteome</keyword>
<feature type="domain" description="N-acetyltransferase" evidence="3">
    <location>
        <begin position="1"/>
        <end position="139"/>
    </location>
</feature>
<dbReference type="PROSITE" id="PS51186">
    <property type="entry name" value="GNAT"/>
    <property type="match status" value="1"/>
</dbReference>
<name>A0A1H5T8Q0_9VIBR</name>
<dbReference type="RefSeq" id="WP_103878754.1">
    <property type="nucleotide sequence ID" value="NZ_FNVG01000002.1"/>
</dbReference>
<evidence type="ECO:0000313" key="5">
    <source>
        <dbReference type="Proteomes" id="UP000236721"/>
    </source>
</evidence>
<proteinExistence type="predicted"/>
<dbReference type="InterPro" id="IPR016181">
    <property type="entry name" value="Acyl_CoA_acyltransferase"/>
</dbReference>
<dbReference type="CDD" id="cd04301">
    <property type="entry name" value="NAT_SF"/>
    <property type="match status" value="1"/>
</dbReference>
<keyword evidence="1 4" id="KW-0808">Transferase</keyword>
<keyword evidence="2" id="KW-0012">Acyltransferase</keyword>
<dbReference type="OrthoDB" id="9789605at2"/>
<dbReference type="Proteomes" id="UP000236721">
    <property type="component" value="Unassembled WGS sequence"/>
</dbReference>
<protein>
    <submittedName>
        <fullName evidence="4">Putative acetyltransferase</fullName>
    </submittedName>
</protein>
<dbReference type="EMBL" id="FNVG01000002">
    <property type="protein sequence ID" value="SEF58528.1"/>
    <property type="molecule type" value="Genomic_DNA"/>
</dbReference>
<dbReference type="InterPro" id="IPR000182">
    <property type="entry name" value="GNAT_dom"/>
</dbReference>
<evidence type="ECO:0000256" key="2">
    <source>
        <dbReference type="ARBA" id="ARBA00023315"/>
    </source>
</evidence>
<dbReference type="Pfam" id="PF13508">
    <property type="entry name" value="Acetyltransf_7"/>
    <property type="match status" value="1"/>
</dbReference>